<dbReference type="OrthoDB" id="1414216at2759"/>
<dbReference type="FunFam" id="3.30.2280.10:FF:000002">
    <property type="entry name" value="Clustered mitochondria protein homolog"/>
    <property type="match status" value="1"/>
</dbReference>
<feature type="compositionally biased region" description="Low complexity" evidence="2">
    <location>
        <begin position="1328"/>
        <end position="1341"/>
    </location>
</feature>
<sequence>MSTAQKDNAESVVDKTAGLASAEVPTNVDKLPEDTNVTDSVDASVEDVSNAGNSEIPPEDLPYTLMIKAPNGAEVPIIATAQETVQDIKHVVSETPATIEYSCFYLTHNGNRLNEASELGEIADLEKDSQLELFEDQYTEREARLHVSRLRDLLAGPVTANPDVAGLDAGAPIFGTIKYPDGVATDAINLESEVSSQAAKNTRDSTKQGGKKNGKKRGGQTGQNAAEQQKKAEEEEASSAQDRAAATEHAFKDFEFNKVSDFAVLSTRDALKRLALPKCVQQVMLSGWNPVPRYRQLKGDLLYLLVTTLENQSYHVTCSRDGFYVNSSSMMRFNPEPYVQARGGNPSVRNTNSYTAHSLITLLKQLSPRFGQTFEELQKGMSRHEPVEILPFVSSEQAASPWLVRAAENMVPELYDPARPQDVYLRLGAQAADSLRDWNEELQSIREMPRTNFSERVLRDRQFYKWNSEFAEAAVRGAMAVVECEMVPLNPTDPTEQHMYLRDNIFYSKGFDGRETFTGLGGDAAAHVATGKDITGVRLLSQLDTEGLHTLGSVVVDYRGVRVVAQSVVPGIFRRQETTQIVYGSIDSGVTIGDDAEFHKAMEPVAKQLHFGEHTVTDEAGKEHRLYTSIDVKGLTGTDGRKYVLDLYRMTPADVGFLESECMTDGDLPMYPHKLVLLRPELVEIFWENSIRKAVQEYAVEKAGKAQQENKADDPESALENKESTNVGESKEGEESKGSEKTEETKDSKEADELKTNGRAENTDVTNNETSVPKTPTDDVPKEDAAKDAMADFDFSLEFSPDAFTSAQPQGDEDAMSTAVRNASKFLREVSVPAFARDLAAYTTSPLCGDALSVAMHQRGINMRYLGMIANLLPASTESVVSARRLVIFEMISRATKHILRDIFRDVPAHLHTETLALVLNALVGTRYCADPAMHLSDEAKRIPVLANLTPKSLSDQISEQVALRFRFKLGDSIGLLVPGNERILMREVCLKVGAQLALQQYHYVRPEEAAVHAEVMSAMNFGAKLTKPMKRMVREKVDAVMARPLTVLADDVVNFVALTKVSTHHASFADEAFDAGRMALDQGQKDLGLELLLESLALHEQTFGFLHSESARCYAVVSLAHYEAGEYAVAADFMTKAVIISERTVGLDNPLTIHNYLNLSLYEHARGNTLLALRLIRHAVDLWSLVNSPDHPDLATAHNNIGVMLQSLNMYEDALRFFKSCVEIRVRLLGEKHVLVANAQHSLAKAFALTGEFKEAVQVERQAHRFFKDSFGDQDPRTQETGDWLSELTLNAVRTAKLTKAAQEKLRNFANTANLMRVDQHGKDTAESSTTAGATGSKGELPIDQLLEFITGSSKPKPKGGRRSKNVGGSRR</sequence>
<dbReference type="EMBL" id="KZ303511">
    <property type="protein sequence ID" value="PIA14985.1"/>
    <property type="molecule type" value="Genomic_DNA"/>
</dbReference>
<dbReference type="InterPro" id="IPR033646">
    <property type="entry name" value="CLU-central"/>
</dbReference>
<dbReference type="InterPro" id="IPR011990">
    <property type="entry name" value="TPR-like_helical_dom_sf"/>
</dbReference>
<name>A0A2G5B7K0_COERN</name>
<dbReference type="Gene3D" id="3.30.2280.10">
    <property type="entry name" value="Hypothetical protein (hspc210)"/>
    <property type="match status" value="1"/>
</dbReference>
<dbReference type="InterPro" id="IPR027523">
    <property type="entry name" value="CLU_prot"/>
</dbReference>
<feature type="compositionally biased region" description="Basic residues" evidence="2">
    <location>
        <begin position="209"/>
        <end position="218"/>
    </location>
</feature>
<dbReference type="Pfam" id="PF13424">
    <property type="entry name" value="TPR_12"/>
    <property type="match status" value="1"/>
</dbReference>
<dbReference type="Pfam" id="PF13236">
    <property type="entry name" value="CLU"/>
    <property type="match status" value="1"/>
</dbReference>
<dbReference type="SUPFAM" id="SSF103107">
    <property type="entry name" value="Hypothetical protein c14orf129, hspc210"/>
    <property type="match status" value="1"/>
</dbReference>
<dbReference type="InterPro" id="IPR028275">
    <property type="entry name" value="CLU_N"/>
</dbReference>
<dbReference type="Pfam" id="PF13374">
    <property type="entry name" value="TPR_10"/>
    <property type="match status" value="1"/>
</dbReference>
<accession>A0A2G5B7K0</accession>
<dbReference type="InterPro" id="IPR019734">
    <property type="entry name" value="TPR_rpt"/>
</dbReference>
<feature type="region of interest" description="Disordered" evidence="2">
    <location>
        <begin position="705"/>
        <end position="782"/>
    </location>
</feature>
<keyword evidence="1" id="KW-0963">Cytoplasm</keyword>
<feature type="region of interest" description="Disordered" evidence="2">
    <location>
        <begin position="1318"/>
        <end position="1373"/>
    </location>
</feature>
<feature type="region of interest" description="Disordered" evidence="2">
    <location>
        <begin position="1"/>
        <end position="57"/>
    </location>
</feature>
<dbReference type="Pfam" id="PF15044">
    <property type="entry name" value="CLU_N"/>
    <property type="match status" value="1"/>
</dbReference>
<keyword evidence="5" id="KW-1185">Reference proteome</keyword>
<dbReference type="GO" id="GO:0048312">
    <property type="term" value="P:intracellular distribution of mitochondria"/>
    <property type="evidence" value="ECO:0007669"/>
    <property type="project" value="TreeGrafter"/>
</dbReference>
<dbReference type="Gene3D" id="1.25.40.10">
    <property type="entry name" value="Tetratricopeptide repeat domain"/>
    <property type="match status" value="1"/>
</dbReference>
<evidence type="ECO:0000313" key="4">
    <source>
        <dbReference type="EMBL" id="PIA14985.1"/>
    </source>
</evidence>
<proteinExistence type="predicted"/>
<gene>
    <name evidence="4" type="ORF">COEREDRAFT_9846</name>
</gene>
<dbReference type="GO" id="GO:0005737">
    <property type="term" value="C:cytoplasm"/>
    <property type="evidence" value="ECO:0007669"/>
    <property type="project" value="TreeGrafter"/>
</dbReference>
<dbReference type="STRING" id="763665.A0A2G5B7K0"/>
<reference evidence="4 5" key="1">
    <citation type="journal article" date="2015" name="Genome Biol. Evol.">
        <title>Phylogenomic analyses indicate that early fungi evolved digesting cell walls of algal ancestors of land plants.</title>
        <authorList>
            <person name="Chang Y."/>
            <person name="Wang S."/>
            <person name="Sekimoto S."/>
            <person name="Aerts A.L."/>
            <person name="Choi C."/>
            <person name="Clum A."/>
            <person name="LaButti K.M."/>
            <person name="Lindquist E.A."/>
            <person name="Yee Ngan C."/>
            <person name="Ohm R.A."/>
            <person name="Salamov A.A."/>
            <person name="Grigoriev I.V."/>
            <person name="Spatafora J.W."/>
            <person name="Berbee M.L."/>
        </authorList>
    </citation>
    <scope>NUCLEOTIDE SEQUENCE [LARGE SCALE GENOMIC DNA]</scope>
    <source>
        <strain evidence="4 5">NRRL 1564</strain>
    </source>
</reference>
<dbReference type="PANTHER" id="PTHR12601:SF6">
    <property type="entry name" value="CLUSTERED MITOCHONDRIA PROTEIN HOMOLOG"/>
    <property type="match status" value="1"/>
</dbReference>
<dbReference type="InterPro" id="IPR007967">
    <property type="entry name" value="GSKIP_dom"/>
</dbReference>
<feature type="compositionally biased region" description="Basic residues" evidence="2">
    <location>
        <begin position="1357"/>
        <end position="1373"/>
    </location>
</feature>
<dbReference type="InterPro" id="IPR025697">
    <property type="entry name" value="CLU_dom"/>
</dbReference>
<dbReference type="Pfam" id="PF05303">
    <property type="entry name" value="GSKIP_dom"/>
    <property type="match status" value="1"/>
</dbReference>
<dbReference type="PANTHER" id="PTHR12601">
    <property type="entry name" value="EUKARYOTIC TRANSLATION INITIATION FACTOR 3 SUBUNIT EIF-3"/>
    <property type="match status" value="1"/>
</dbReference>
<evidence type="ECO:0000256" key="1">
    <source>
        <dbReference type="ARBA" id="ARBA00022490"/>
    </source>
</evidence>
<dbReference type="InterPro" id="IPR023231">
    <property type="entry name" value="GSKIP_dom_sf"/>
</dbReference>
<dbReference type="Proteomes" id="UP000242474">
    <property type="component" value="Unassembled WGS sequence"/>
</dbReference>
<evidence type="ECO:0000259" key="3">
    <source>
        <dbReference type="PROSITE" id="PS51823"/>
    </source>
</evidence>
<dbReference type="Pfam" id="PF12807">
    <property type="entry name" value="eIF3_p135"/>
    <property type="match status" value="1"/>
</dbReference>
<dbReference type="PROSITE" id="PS51823">
    <property type="entry name" value="CLU"/>
    <property type="match status" value="1"/>
</dbReference>
<organism evidence="4 5">
    <name type="scientific">Coemansia reversa (strain ATCC 12441 / NRRL 1564)</name>
    <dbReference type="NCBI Taxonomy" id="763665"/>
    <lineage>
        <taxon>Eukaryota</taxon>
        <taxon>Fungi</taxon>
        <taxon>Fungi incertae sedis</taxon>
        <taxon>Zoopagomycota</taxon>
        <taxon>Kickxellomycotina</taxon>
        <taxon>Kickxellomycetes</taxon>
        <taxon>Kickxellales</taxon>
        <taxon>Kickxellaceae</taxon>
        <taxon>Coemansia</taxon>
    </lineage>
</organism>
<dbReference type="SUPFAM" id="SSF48452">
    <property type="entry name" value="TPR-like"/>
    <property type="match status" value="2"/>
</dbReference>
<feature type="compositionally biased region" description="Polar residues" evidence="2">
    <location>
        <begin position="763"/>
        <end position="774"/>
    </location>
</feature>
<dbReference type="CDD" id="cd15466">
    <property type="entry name" value="CLU-central"/>
    <property type="match status" value="1"/>
</dbReference>
<evidence type="ECO:0000256" key="2">
    <source>
        <dbReference type="SAM" id="MobiDB-lite"/>
    </source>
</evidence>
<dbReference type="SMART" id="SM00028">
    <property type="entry name" value="TPR"/>
    <property type="match status" value="3"/>
</dbReference>
<feature type="compositionally biased region" description="Basic and acidic residues" evidence="2">
    <location>
        <begin position="705"/>
        <end position="762"/>
    </location>
</feature>
<dbReference type="GO" id="GO:0003729">
    <property type="term" value="F:mRNA binding"/>
    <property type="evidence" value="ECO:0007669"/>
    <property type="project" value="TreeGrafter"/>
</dbReference>
<feature type="domain" description="Clu" evidence="3">
    <location>
        <begin position="416"/>
        <end position="658"/>
    </location>
</feature>
<protein>
    <recommendedName>
        <fullName evidence="3">Clu domain-containing protein</fullName>
    </recommendedName>
</protein>
<feature type="region of interest" description="Disordered" evidence="2">
    <location>
        <begin position="194"/>
        <end position="244"/>
    </location>
</feature>
<evidence type="ECO:0000313" key="5">
    <source>
        <dbReference type="Proteomes" id="UP000242474"/>
    </source>
</evidence>